<evidence type="ECO:0000313" key="1">
    <source>
        <dbReference type="EMBL" id="CAK9869870.1"/>
    </source>
</evidence>
<evidence type="ECO:0000313" key="2">
    <source>
        <dbReference type="Proteomes" id="UP001497522"/>
    </source>
</evidence>
<organism evidence="1 2">
    <name type="scientific">Sphagnum jensenii</name>
    <dbReference type="NCBI Taxonomy" id="128206"/>
    <lineage>
        <taxon>Eukaryota</taxon>
        <taxon>Viridiplantae</taxon>
        <taxon>Streptophyta</taxon>
        <taxon>Embryophyta</taxon>
        <taxon>Bryophyta</taxon>
        <taxon>Sphagnophytina</taxon>
        <taxon>Sphagnopsida</taxon>
        <taxon>Sphagnales</taxon>
        <taxon>Sphagnaceae</taxon>
        <taxon>Sphagnum</taxon>
    </lineage>
</organism>
<sequence length="100" mass="11031">MAHQLESGVSKTQKLVGVSNYNVWQFKIKNILHKDDLWELVENDAIASVQTNPEGGLVVRANQATTADLVRHKKRALLIINLSIGDALVAHITNETKSTT</sequence>
<accession>A0ABP1B4H0</accession>
<gene>
    <name evidence="1" type="ORF">CSSPJE1EN2_LOCUS12607</name>
</gene>
<proteinExistence type="predicted"/>
<evidence type="ECO:0008006" key="3">
    <source>
        <dbReference type="Google" id="ProtNLM"/>
    </source>
</evidence>
<dbReference type="EMBL" id="OZ023720">
    <property type="protein sequence ID" value="CAK9869870.1"/>
    <property type="molecule type" value="Genomic_DNA"/>
</dbReference>
<protein>
    <recommendedName>
        <fullName evidence="3">DUF4219 domain-containing protein</fullName>
    </recommendedName>
</protein>
<name>A0ABP1B4H0_9BRYO</name>
<keyword evidence="2" id="KW-1185">Reference proteome</keyword>
<dbReference type="Proteomes" id="UP001497522">
    <property type="component" value="Chromosome 19"/>
</dbReference>
<reference evidence="1" key="1">
    <citation type="submission" date="2024-03" db="EMBL/GenBank/DDBJ databases">
        <authorList>
            <consortium name="ELIXIR-Norway"/>
            <consortium name="Elixir Norway"/>
        </authorList>
    </citation>
    <scope>NUCLEOTIDE SEQUENCE</scope>
</reference>